<dbReference type="Pfam" id="PF02949">
    <property type="entry name" value="7tm_6"/>
    <property type="match status" value="1"/>
</dbReference>
<dbReference type="GO" id="GO:0004984">
    <property type="term" value="F:olfactory receptor activity"/>
    <property type="evidence" value="ECO:0007669"/>
    <property type="project" value="InterPro"/>
</dbReference>
<evidence type="ECO:0000256" key="2">
    <source>
        <dbReference type="ARBA" id="ARBA00022475"/>
    </source>
</evidence>
<evidence type="ECO:0000256" key="5">
    <source>
        <dbReference type="ARBA" id="ARBA00022725"/>
    </source>
</evidence>
<dbReference type="OrthoDB" id="6696021at2759"/>
<keyword evidence="8 10" id="KW-0675">Receptor</keyword>
<evidence type="ECO:0000256" key="3">
    <source>
        <dbReference type="ARBA" id="ARBA00022606"/>
    </source>
</evidence>
<keyword evidence="6 10" id="KW-1133">Transmembrane helix</keyword>
<comment type="caution">
    <text evidence="10">Lacks conserved residue(s) required for the propagation of feature annotation.</text>
</comment>
<evidence type="ECO:0000256" key="7">
    <source>
        <dbReference type="ARBA" id="ARBA00023136"/>
    </source>
</evidence>
<reference evidence="11" key="1">
    <citation type="submission" date="2019-08" db="EMBL/GenBank/DDBJ databases">
        <title>The genome of the North American firefly Photinus pyralis.</title>
        <authorList>
            <consortium name="Photinus pyralis genome working group"/>
            <person name="Fallon T.R."/>
            <person name="Sander Lower S.E."/>
            <person name="Weng J.-K."/>
        </authorList>
    </citation>
    <scope>NUCLEOTIDE SEQUENCE</scope>
    <source>
        <strain evidence="11">TRF0915ILg1</strain>
        <tissue evidence="11">Whole body</tissue>
    </source>
</reference>
<dbReference type="AlphaFoldDB" id="A0A8K0GLQ4"/>
<dbReference type="PANTHER" id="PTHR21137:SF35">
    <property type="entry name" value="ODORANT RECEPTOR 19A-RELATED"/>
    <property type="match status" value="1"/>
</dbReference>
<evidence type="ECO:0000256" key="6">
    <source>
        <dbReference type="ARBA" id="ARBA00022989"/>
    </source>
</evidence>
<organism evidence="11 12">
    <name type="scientific">Ignelater luminosus</name>
    <name type="common">Cucubano</name>
    <name type="synonym">Pyrophorus luminosus</name>
    <dbReference type="NCBI Taxonomy" id="2038154"/>
    <lineage>
        <taxon>Eukaryota</taxon>
        <taxon>Metazoa</taxon>
        <taxon>Ecdysozoa</taxon>
        <taxon>Arthropoda</taxon>
        <taxon>Hexapoda</taxon>
        <taxon>Insecta</taxon>
        <taxon>Pterygota</taxon>
        <taxon>Neoptera</taxon>
        <taxon>Endopterygota</taxon>
        <taxon>Coleoptera</taxon>
        <taxon>Polyphaga</taxon>
        <taxon>Elateriformia</taxon>
        <taxon>Elateroidea</taxon>
        <taxon>Elateridae</taxon>
        <taxon>Agrypninae</taxon>
        <taxon>Pyrophorini</taxon>
        <taxon>Ignelater</taxon>
    </lineage>
</organism>
<keyword evidence="2" id="KW-1003">Cell membrane</keyword>
<sequence length="390" mass="44330">MANKDIKMNTDIGEIHPSTNEIPEALKQPFAGIQKFGLLSSNRFIKIVTISLGGLTVIAYVAIISLQFVNIKREISKYVNNLEVMFGGLQLLARIVTLAFWEEDFMELFNERKLFWSANECDKSTRTEVTSIHNLTLHLQKSFLFVTILAIIFALISPIFGSSLPLGVWTLKGHDVLYGFTLVLSQFLTPAAGIFACSYDCIYLAFAAEIVIQFKILSHYLQHLTENDGSLLEREKNYTGKLKKYYYRYIFLLRFVNKFQSFYSTMLFIEYITICPLICLEMYATTESSSMQLNARYIIMGGMVTMQLIFYCIPANYISDEALTISSAVYFSDWHSHYFPSATKPILLMIQNSQREISIKAGGLITMDARTVVNVLKVAWSACSVIRGLK</sequence>
<evidence type="ECO:0000256" key="1">
    <source>
        <dbReference type="ARBA" id="ARBA00004651"/>
    </source>
</evidence>
<keyword evidence="3 10" id="KW-0716">Sensory transduction</keyword>
<dbReference type="GO" id="GO:0005886">
    <property type="term" value="C:plasma membrane"/>
    <property type="evidence" value="ECO:0007669"/>
    <property type="project" value="UniProtKB-SubCell"/>
</dbReference>
<evidence type="ECO:0000256" key="9">
    <source>
        <dbReference type="ARBA" id="ARBA00023224"/>
    </source>
</evidence>
<feature type="transmembrane region" description="Helical" evidence="10">
    <location>
        <begin position="176"/>
        <end position="195"/>
    </location>
</feature>
<comment type="subcellular location">
    <subcellularLocation>
        <location evidence="1 10">Cell membrane</location>
        <topology evidence="1 10">Multi-pass membrane protein</topology>
    </subcellularLocation>
</comment>
<evidence type="ECO:0000313" key="12">
    <source>
        <dbReference type="Proteomes" id="UP000801492"/>
    </source>
</evidence>
<keyword evidence="4 10" id="KW-0812">Transmembrane</keyword>
<comment type="similarity">
    <text evidence="10">Belongs to the insect chemoreceptor superfamily. Heteromeric odorant receptor channel (TC 1.A.69) family.</text>
</comment>
<dbReference type="PANTHER" id="PTHR21137">
    <property type="entry name" value="ODORANT RECEPTOR"/>
    <property type="match status" value="1"/>
</dbReference>
<comment type="caution">
    <text evidence="11">The sequence shown here is derived from an EMBL/GenBank/DDBJ whole genome shotgun (WGS) entry which is preliminary data.</text>
</comment>
<evidence type="ECO:0000256" key="4">
    <source>
        <dbReference type="ARBA" id="ARBA00022692"/>
    </source>
</evidence>
<dbReference type="Proteomes" id="UP000801492">
    <property type="component" value="Unassembled WGS sequence"/>
</dbReference>
<keyword evidence="9 10" id="KW-0807">Transducer</keyword>
<feature type="transmembrane region" description="Helical" evidence="10">
    <location>
        <begin position="44"/>
        <end position="64"/>
    </location>
</feature>
<keyword evidence="12" id="KW-1185">Reference proteome</keyword>
<feature type="transmembrane region" description="Helical" evidence="10">
    <location>
        <begin position="143"/>
        <end position="164"/>
    </location>
</feature>
<keyword evidence="7 10" id="KW-0472">Membrane</keyword>
<dbReference type="InterPro" id="IPR004117">
    <property type="entry name" value="7tm6_olfct_rcpt"/>
</dbReference>
<dbReference type="GO" id="GO:0007165">
    <property type="term" value="P:signal transduction"/>
    <property type="evidence" value="ECO:0007669"/>
    <property type="project" value="UniProtKB-KW"/>
</dbReference>
<proteinExistence type="inferred from homology"/>
<keyword evidence="5 10" id="KW-0552">Olfaction</keyword>
<evidence type="ECO:0000313" key="11">
    <source>
        <dbReference type="EMBL" id="KAF2904724.1"/>
    </source>
</evidence>
<accession>A0A8K0GLQ4</accession>
<protein>
    <recommendedName>
        <fullName evidence="10">Odorant receptor</fullName>
    </recommendedName>
</protein>
<dbReference type="GO" id="GO:0005549">
    <property type="term" value="F:odorant binding"/>
    <property type="evidence" value="ECO:0007669"/>
    <property type="project" value="InterPro"/>
</dbReference>
<feature type="transmembrane region" description="Helical" evidence="10">
    <location>
        <begin position="297"/>
        <end position="317"/>
    </location>
</feature>
<evidence type="ECO:0000256" key="10">
    <source>
        <dbReference type="RuleBase" id="RU351113"/>
    </source>
</evidence>
<gene>
    <name evidence="11" type="ORF">ILUMI_01451</name>
</gene>
<evidence type="ECO:0000256" key="8">
    <source>
        <dbReference type="ARBA" id="ARBA00023170"/>
    </source>
</evidence>
<feature type="transmembrane region" description="Helical" evidence="10">
    <location>
        <begin position="262"/>
        <end position="285"/>
    </location>
</feature>
<dbReference type="EMBL" id="VTPC01000695">
    <property type="protein sequence ID" value="KAF2904724.1"/>
    <property type="molecule type" value="Genomic_DNA"/>
</dbReference>
<name>A0A8K0GLQ4_IGNLU</name>